<feature type="non-terminal residue" evidence="3">
    <location>
        <position position="1"/>
    </location>
</feature>
<protein>
    <recommendedName>
        <fullName evidence="2">EF-hand domain-containing protein</fullName>
    </recommendedName>
</protein>
<evidence type="ECO:0000313" key="3">
    <source>
        <dbReference type="EMBL" id="CAK0814860.1"/>
    </source>
</evidence>
<name>A0ABN9R8S3_9DINO</name>
<accession>A0ABN9R8S3</accession>
<feature type="non-terminal residue" evidence="3">
    <location>
        <position position="120"/>
    </location>
</feature>
<sequence>HEAFNHIDADMSEELDLAEWEKAMVAAEICNPREAHLMFELLDASNDGVVSITEFQVGVETIAPVSNLETFRKRLLCLGFRTMTQAIKLMESAAGEGTIRQPLPFHEGIWGGSARRPSMA</sequence>
<gene>
    <name evidence="3" type="ORF">PCOR1329_LOCUS18354</name>
</gene>
<dbReference type="InterPro" id="IPR018247">
    <property type="entry name" value="EF_Hand_1_Ca_BS"/>
</dbReference>
<keyword evidence="4" id="KW-1185">Reference proteome</keyword>
<evidence type="ECO:0000259" key="2">
    <source>
        <dbReference type="PROSITE" id="PS50222"/>
    </source>
</evidence>
<dbReference type="EMBL" id="CAUYUJ010005768">
    <property type="protein sequence ID" value="CAK0814860.1"/>
    <property type="molecule type" value="Genomic_DNA"/>
</dbReference>
<dbReference type="PROSITE" id="PS00018">
    <property type="entry name" value="EF_HAND_1"/>
    <property type="match status" value="1"/>
</dbReference>
<comment type="caution">
    <text evidence="3">The sequence shown here is derived from an EMBL/GenBank/DDBJ whole genome shotgun (WGS) entry which is preliminary data.</text>
</comment>
<dbReference type="Pfam" id="PF13499">
    <property type="entry name" value="EF-hand_7"/>
    <property type="match status" value="1"/>
</dbReference>
<dbReference type="SUPFAM" id="SSF47473">
    <property type="entry name" value="EF-hand"/>
    <property type="match status" value="1"/>
</dbReference>
<feature type="domain" description="EF-hand" evidence="2">
    <location>
        <begin position="30"/>
        <end position="65"/>
    </location>
</feature>
<organism evidence="3 4">
    <name type="scientific">Prorocentrum cordatum</name>
    <dbReference type="NCBI Taxonomy" id="2364126"/>
    <lineage>
        <taxon>Eukaryota</taxon>
        <taxon>Sar</taxon>
        <taxon>Alveolata</taxon>
        <taxon>Dinophyceae</taxon>
        <taxon>Prorocentrales</taxon>
        <taxon>Prorocentraceae</taxon>
        <taxon>Prorocentrum</taxon>
    </lineage>
</organism>
<dbReference type="Proteomes" id="UP001189429">
    <property type="component" value="Unassembled WGS sequence"/>
</dbReference>
<evidence type="ECO:0000256" key="1">
    <source>
        <dbReference type="ARBA" id="ARBA00022837"/>
    </source>
</evidence>
<dbReference type="PROSITE" id="PS50222">
    <property type="entry name" value="EF_HAND_2"/>
    <property type="match status" value="1"/>
</dbReference>
<dbReference type="InterPro" id="IPR011992">
    <property type="entry name" value="EF-hand-dom_pair"/>
</dbReference>
<dbReference type="InterPro" id="IPR002048">
    <property type="entry name" value="EF_hand_dom"/>
</dbReference>
<dbReference type="Gene3D" id="1.10.238.10">
    <property type="entry name" value="EF-hand"/>
    <property type="match status" value="1"/>
</dbReference>
<reference evidence="3" key="1">
    <citation type="submission" date="2023-10" db="EMBL/GenBank/DDBJ databases">
        <authorList>
            <person name="Chen Y."/>
            <person name="Shah S."/>
            <person name="Dougan E. K."/>
            <person name="Thang M."/>
            <person name="Chan C."/>
        </authorList>
    </citation>
    <scope>NUCLEOTIDE SEQUENCE [LARGE SCALE GENOMIC DNA]</scope>
</reference>
<proteinExistence type="predicted"/>
<evidence type="ECO:0000313" key="4">
    <source>
        <dbReference type="Proteomes" id="UP001189429"/>
    </source>
</evidence>
<keyword evidence="1" id="KW-0106">Calcium</keyword>